<dbReference type="GO" id="GO:0004519">
    <property type="term" value="F:endonuclease activity"/>
    <property type="evidence" value="ECO:0007669"/>
    <property type="project" value="UniProtKB-UniRule"/>
</dbReference>
<keyword evidence="1 7" id="KW-0699">rRNA-binding</keyword>
<dbReference type="GO" id="GO:0016887">
    <property type="term" value="F:ATP hydrolysis activity"/>
    <property type="evidence" value="ECO:0007669"/>
    <property type="project" value="InterPro"/>
</dbReference>
<dbReference type="EMBL" id="DSTU01000004">
    <property type="protein sequence ID" value="HFJ53588.1"/>
    <property type="molecule type" value="Genomic_DNA"/>
</dbReference>
<dbReference type="Gene3D" id="3.30.1370.110">
    <property type="match status" value="1"/>
</dbReference>
<evidence type="ECO:0000256" key="3">
    <source>
        <dbReference type="ARBA" id="ARBA00022801"/>
    </source>
</evidence>
<evidence type="ECO:0000313" key="11">
    <source>
        <dbReference type="EMBL" id="HFJ53588.1"/>
    </source>
</evidence>
<evidence type="ECO:0000313" key="10">
    <source>
        <dbReference type="EMBL" id="HEA87749.1"/>
    </source>
</evidence>
<feature type="coiled-coil region" evidence="8">
    <location>
        <begin position="148"/>
        <end position="179"/>
    </location>
</feature>
<feature type="coiled-coil region" evidence="8">
    <location>
        <begin position="520"/>
        <end position="597"/>
    </location>
</feature>
<dbReference type="GO" id="GO:0140664">
    <property type="term" value="F:ATP-dependent DNA damage sensor activity"/>
    <property type="evidence" value="ECO:0007669"/>
    <property type="project" value="InterPro"/>
</dbReference>
<dbReference type="SUPFAM" id="SSF160443">
    <property type="entry name" value="SMR domain-like"/>
    <property type="match status" value="1"/>
</dbReference>
<dbReference type="GO" id="GO:0019843">
    <property type="term" value="F:rRNA binding"/>
    <property type="evidence" value="ECO:0007669"/>
    <property type="project" value="UniProtKB-UniRule"/>
</dbReference>
<dbReference type="PIRSF" id="PIRSF005814">
    <property type="entry name" value="MutS_YshD"/>
    <property type="match status" value="1"/>
</dbReference>
<feature type="coiled-coil region" evidence="8">
    <location>
        <begin position="232"/>
        <end position="259"/>
    </location>
</feature>
<dbReference type="Gene3D" id="3.40.50.300">
    <property type="entry name" value="P-loop containing nucleotide triphosphate hydrolases"/>
    <property type="match status" value="1"/>
</dbReference>
<comment type="function">
    <text evidence="7">Endonuclease that is involved in the suppression of homologous recombination and thus may have a key role in the control of bacterial genetic diversity.</text>
</comment>
<dbReference type="Pfam" id="PF01713">
    <property type="entry name" value="Smr"/>
    <property type="match status" value="1"/>
</dbReference>
<comment type="subunit">
    <text evidence="7">Homodimer. Binds to stalled ribosomes, contacting rRNA.</text>
</comment>
<comment type="similarity">
    <text evidence="7">Belongs to the DNA mismatch repair MutS family. MutS2 subfamily.</text>
</comment>
<evidence type="ECO:0000256" key="4">
    <source>
        <dbReference type="ARBA" id="ARBA00022840"/>
    </source>
</evidence>
<sequence length="784" mass="88678">MTPGSDVLDAQTLKALDFERIRTLLAEGCSTSMGREKILQLEPSLSRDRAESEYERLAEMLTLDAEPPFAGMSDIRQLLREAEAGRVLSAEELLRVRQVCASLNSCRQFFLTREHGLRVLRALVGLIPDVRELQRAIERAVDDSGAFRDNASDLLNELRSEIRERRNRLVEQLEQMIETEPEWFAGTVMVRRERFVVPVRVEFKNQIAGVVHSVSASGQTVFIEPLATITEQNRLQELRDAEREEIERIQRELSDMVVKYAVSLRAGISAVADLDALLAKRRFVIKFDCHQPMIDEDGRVELVKARHPLLMMHRSEVVPLDFKPPDGVNVVVVSGPNAGGKTVVLKTLGVCALLMKSGIFIPAAAGSRLPWFERVFADIGDEQSLEADISSFTAHLHRLKQILDGADARSLVLIDEIGSATAPEEGSALAIAVLEELRHRQVFTVATTHFSSLKVFVQNEHGMINAGMEFRNGPTYRLLMGLPGESSAFEIAEQSGLPSALISRARERMGSEWLDFKAKLQQLNMELDSVTRARHEAEVQQKRAEALIREYESKLAEFERWQMQERKRQLLVREQELKEWRRRIENLVRELRERRADRESIVQTKSFIADELKDVEAQLSEVRLHSLQNEELPHVFAVGDEVESELFRRRGKVVEHKGERVVVEFGNIKLEVDPRGLRLARPASQPRPAVSEEFEFVPHLNIRGMTRDEAEIAVSRFLSEAVIAGAVELSILHGKGTGTLRQMLWKKLRQDTRVAEIRFAEPAEGGMGVTIVKLHPQGNRTGEK</sequence>
<dbReference type="PANTHER" id="PTHR48466">
    <property type="entry name" value="OS10G0509000 PROTEIN-RELATED"/>
    <property type="match status" value="1"/>
</dbReference>
<evidence type="ECO:0000259" key="9">
    <source>
        <dbReference type="PROSITE" id="PS50828"/>
    </source>
</evidence>
<proteinExistence type="inferred from homology"/>
<dbReference type="SUPFAM" id="SSF52540">
    <property type="entry name" value="P-loop containing nucleoside triphosphate hydrolases"/>
    <property type="match status" value="1"/>
</dbReference>
<dbReference type="InterPro" id="IPR045076">
    <property type="entry name" value="MutS"/>
</dbReference>
<accession>A0A7C3EUL9</accession>
<keyword evidence="6 7" id="KW-0238">DNA-binding</keyword>
<organism evidence="11">
    <name type="scientific">candidate division WOR-3 bacterium</name>
    <dbReference type="NCBI Taxonomy" id="2052148"/>
    <lineage>
        <taxon>Bacteria</taxon>
        <taxon>Bacteria division WOR-3</taxon>
    </lineage>
</organism>
<dbReference type="InterPro" id="IPR036063">
    <property type="entry name" value="Smr_dom_sf"/>
</dbReference>
<keyword evidence="2 7" id="KW-0547">Nucleotide-binding</keyword>
<evidence type="ECO:0000256" key="8">
    <source>
        <dbReference type="SAM" id="Coils"/>
    </source>
</evidence>
<dbReference type="NCBIfam" id="TIGR01069">
    <property type="entry name" value="mutS2"/>
    <property type="match status" value="1"/>
</dbReference>
<dbReference type="SMART" id="SM00463">
    <property type="entry name" value="SMR"/>
    <property type="match status" value="1"/>
</dbReference>
<dbReference type="SMART" id="SM00533">
    <property type="entry name" value="MUTSd"/>
    <property type="match status" value="1"/>
</dbReference>
<dbReference type="GO" id="GO:0045910">
    <property type="term" value="P:negative regulation of DNA recombination"/>
    <property type="evidence" value="ECO:0007669"/>
    <property type="project" value="InterPro"/>
</dbReference>
<dbReference type="HAMAP" id="MF_00092">
    <property type="entry name" value="MutS2"/>
    <property type="match status" value="1"/>
</dbReference>
<keyword evidence="7" id="KW-0540">Nuclease</keyword>
<dbReference type="EC" id="3.6.4.-" evidence="7"/>
<keyword evidence="7 11" id="KW-0255">Endonuclease</keyword>
<evidence type="ECO:0000256" key="6">
    <source>
        <dbReference type="ARBA" id="ARBA00023125"/>
    </source>
</evidence>
<evidence type="ECO:0000256" key="5">
    <source>
        <dbReference type="ARBA" id="ARBA00022884"/>
    </source>
</evidence>
<dbReference type="InterPro" id="IPR005747">
    <property type="entry name" value="MutS2"/>
</dbReference>
<keyword evidence="5 7" id="KW-0694">RNA-binding</keyword>
<dbReference type="GO" id="GO:0006298">
    <property type="term" value="P:mismatch repair"/>
    <property type="evidence" value="ECO:0007669"/>
    <property type="project" value="InterPro"/>
</dbReference>
<dbReference type="PANTHER" id="PTHR48466:SF2">
    <property type="entry name" value="OS10G0509000 PROTEIN"/>
    <property type="match status" value="1"/>
</dbReference>
<comment type="function">
    <text evidence="7">Acts as a ribosome collision sensor, splitting the ribosome into its 2 subunits. Detects stalled/collided 70S ribosomes which it binds and splits by an ATP-hydrolysis driven conformational change. Acts upstream of the ribosome quality control system (RQC), a ribosome-associated complex that mediates the extraction of incompletely synthesized nascent chains from stalled ribosomes and their subsequent degradation. Probably generates substrates for RQC.</text>
</comment>
<dbReference type="InterPro" id="IPR036187">
    <property type="entry name" value="DNA_mismatch_repair_MutS_sf"/>
</dbReference>
<dbReference type="GO" id="GO:0030983">
    <property type="term" value="F:mismatched DNA binding"/>
    <property type="evidence" value="ECO:0007669"/>
    <property type="project" value="InterPro"/>
</dbReference>
<dbReference type="GO" id="GO:0005524">
    <property type="term" value="F:ATP binding"/>
    <property type="evidence" value="ECO:0007669"/>
    <property type="project" value="UniProtKB-UniRule"/>
</dbReference>
<dbReference type="EC" id="3.1.-.-" evidence="7"/>
<dbReference type="SMART" id="SM00534">
    <property type="entry name" value="MUTSac"/>
    <property type="match status" value="1"/>
</dbReference>
<dbReference type="GO" id="GO:0043023">
    <property type="term" value="F:ribosomal large subunit binding"/>
    <property type="evidence" value="ECO:0007669"/>
    <property type="project" value="UniProtKB-UniRule"/>
</dbReference>
<feature type="binding site" evidence="7">
    <location>
        <begin position="335"/>
        <end position="342"/>
    </location>
    <ligand>
        <name>ATP</name>
        <dbReference type="ChEBI" id="CHEBI:30616"/>
    </ligand>
</feature>
<keyword evidence="4 7" id="KW-0067">ATP-binding</keyword>
<comment type="caution">
    <text evidence="11">The sequence shown here is derived from an EMBL/GenBank/DDBJ whole genome shotgun (WGS) entry which is preliminary data.</text>
</comment>
<dbReference type="PROSITE" id="PS50828">
    <property type="entry name" value="SMR"/>
    <property type="match status" value="1"/>
</dbReference>
<name>A0A7C3EUL9_UNCW3</name>
<dbReference type="Pfam" id="PF00488">
    <property type="entry name" value="MutS_V"/>
    <property type="match status" value="1"/>
</dbReference>
<evidence type="ECO:0000256" key="2">
    <source>
        <dbReference type="ARBA" id="ARBA00022741"/>
    </source>
</evidence>
<dbReference type="InterPro" id="IPR007696">
    <property type="entry name" value="DNA_mismatch_repair_MutS_core"/>
</dbReference>
<dbReference type="EMBL" id="DSLG01000008">
    <property type="protein sequence ID" value="HEA87749.1"/>
    <property type="molecule type" value="Genomic_DNA"/>
</dbReference>
<feature type="domain" description="Smr" evidence="9">
    <location>
        <begin position="700"/>
        <end position="775"/>
    </location>
</feature>
<dbReference type="SUPFAM" id="SSF48334">
    <property type="entry name" value="DNA repair protein MutS, domain III"/>
    <property type="match status" value="1"/>
</dbReference>
<dbReference type="InterPro" id="IPR000432">
    <property type="entry name" value="DNA_mismatch_repair_MutS_C"/>
</dbReference>
<dbReference type="GO" id="GO:0072344">
    <property type="term" value="P:rescue of stalled ribosome"/>
    <property type="evidence" value="ECO:0007669"/>
    <property type="project" value="UniProtKB-UniRule"/>
</dbReference>
<reference evidence="11" key="1">
    <citation type="journal article" date="2020" name="mSystems">
        <title>Genome- and Community-Level Interaction Insights into Carbon Utilization and Element Cycling Functions of Hydrothermarchaeota in Hydrothermal Sediment.</title>
        <authorList>
            <person name="Zhou Z."/>
            <person name="Liu Y."/>
            <person name="Xu W."/>
            <person name="Pan J."/>
            <person name="Luo Z.H."/>
            <person name="Li M."/>
        </authorList>
    </citation>
    <scope>NUCLEOTIDE SEQUENCE [LARGE SCALE GENOMIC DNA]</scope>
    <source>
        <strain evidence="10">SpSt-265</strain>
        <strain evidence="11">SpSt-465</strain>
    </source>
</reference>
<evidence type="ECO:0000256" key="1">
    <source>
        <dbReference type="ARBA" id="ARBA00022730"/>
    </source>
</evidence>
<dbReference type="InterPro" id="IPR002625">
    <property type="entry name" value="Smr_dom"/>
</dbReference>
<dbReference type="InterPro" id="IPR027417">
    <property type="entry name" value="P-loop_NTPase"/>
</dbReference>
<keyword evidence="3 7" id="KW-0378">Hydrolase</keyword>
<protein>
    <recommendedName>
        <fullName evidence="7">Endonuclease MutS2</fullName>
        <ecNumber evidence="7">3.1.-.-</ecNumber>
    </recommendedName>
    <alternativeName>
        <fullName evidence="7">Ribosome-associated protein quality control-upstream factor</fullName>
        <shortName evidence="7">RQC-upstream factor</shortName>
        <shortName evidence="7">RqcU</shortName>
        <ecNumber evidence="7">3.6.4.-</ecNumber>
    </alternativeName>
</protein>
<dbReference type="AlphaFoldDB" id="A0A7C3EUL9"/>
<evidence type="ECO:0000256" key="7">
    <source>
        <dbReference type="HAMAP-Rule" id="MF_00092"/>
    </source>
</evidence>
<gene>
    <name evidence="7" type="primary">mutS2</name>
    <name evidence="7" type="synonym">rqcU</name>
    <name evidence="10" type="ORF">ENP94_07075</name>
    <name evidence="11" type="ORF">ENS16_02725</name>
</gene>
<dbReference type="FunFam" id="3.40.50.300:FF:000830">
    <property type="entry name" value="Endonuclease MutS2"/>
    <property type="match status" value="1"/>
</dbReference>
<keyword evidence="8" id="KW-0175">Coiled coil</keyword>